<evidence type="ECO:0000256" key="1">
    <source>
        <dbReference type="SAM" id="MobiDB-lite"/>
    </source>
</evidence>
<dbReference type="Proteomes" id="UP000002640">
    <property type="component" value="Unassembled WGS sequence"/>
</dbReference>
<feature type="region of interest" description="Disordered" evidence="1">
    <location>
        <begin position="91"/>
        <end position="112"/>
    </location>
</feature>
<gene>
    <name evidence="2" type="ORF">PHYSODRAFT_527930</name>
</gene>
<dbReference type="InParanoid" id="G5A9L7"/>
<keyword evidence="3" id="KW-1185">Reference proteome</keyword>
<evidence type="ECO:0000313" key="2">
    <source>
        <dbReference type="EMBL" id="EGZ07297.1"/>
    </source>
</evidence>
<protein>
    <submittedName>
        <fullName evidence="2">Uncharacterized protein</fullName>
    </submittedName>
</protein>
<dbReference type="AlphaFoldDB" id="G5A9L7"/>
<dbReference type="KEGG" id="psoj:PHYSODRAFT_527930"/>
<dbReference type="GeneID" id="20661185"/>
<evidence type="ECO:0000313" key="3">
    <source>
        <dbReference type="Proteomes" id="UP000002640"/>
    </source>
</evidence>
<name>G5A9L7_PHYSP</name>
<reference evidence="2 3" key="1">
    <citation type="journal article" date="2006" name="Science">
        <title>Phytophthora genome sequences uncover evolutionary origins and mechanisms of pathogenesis.</title>
        <authorList>
            <person name="Tyler B.M."/>
            <person name="Tripathy S."/>
            <person name="Zhang X."/>
            <person name="Dehal P."/>
            <person name="Jiang R.H."/>
            <person name="Aerts A."/>
            <person name="Arredondo F.D."/>
            <person name="Baxter L."/>
            <person name="Bensasson D."/>
            <person name="Beynon J.L."/>
            <person name="Chapman J."/>
            <person name="Damasceno C.M."/>
            <person name="Dorrance A.E."/>
            <person name="Dou D."/>
            <person name="Dickerman A.W."/>
            <person name="Dubchak I.L."/>
            <person name="Garbelotto M."/>
            <person name="Gijzen M."/>
            <person name="Gordon S.G."/>
            <person name="Govers F."/>
            <person name="Grunwald N.J."/>
            <person name="Huang W."/>
            <person name="Ivors K.L."/>
            <person name="Jones R.W."/>
            <person name="Kamoun S."/>
            <person name="Krampis K."/>
            <person name="Lamour K.H."/>
            <person name="Lee M.K."/>
            <person name="McDonald W.H."/>
            <person name="Medina M."/>
            <person name="Meijer H.J."/>
            <person name="Nordberg E.K."/>
            <person name="Maclean D.J."/>
            <person name="Ospina-Giraldo M.D."/>
            <person name="Morris P.F."/>
            <person name="Phuntumart V."/>
            <person name="Putnam N.H."/>
            <person name="Rash S."/>
            <person name="Rose J.K."/>
            <person name="Sakihama Y."/>
            <person name="Salamov A.A."/>
            <person name="Savidor A."/>
            <person name="Scheuring C.F."/>
            <person name="Smith B.M."/>
            <person name="Sobral B.W."/>
            <person name="Terry A."/>
            <person name="Torto-Alalibo T.A."/>
            <person name="Win J."/>
            <person name="Xu Z."/>
            <person name="Zhang H."/>
            <person name="Grigoriev I.V."/>
            <person name="Rokhsar D.S."/>
            <person name="Boore J.L."/>
        </authorList>
    </citation>
    <scope>NUCLEOTIDE SEQUENCE [LARGE SCALE GENOMIC DNA]</scope>
    <source>
        <strain evidence="2 3">P6497</strain>
    </source>
</reference>
<organism evidence="2 3">
    <name type="scientific">Phytophthora sojae (strain P6497)</name>
    <name type="common">Soybean stem and root rot agent</name>
    <name type="synonym">Phytophthora megasperma f. sp. glycines</name>
    <dbReference type="NCBI Taxonomy" id="1094619"/>
    <lineage>
        <taxon>Eukaryota</taxon>
        <taxon>Sar</taxon>
        <taxon>Stramenopiles</taxon>
        <taxon>Oomycota</taxon>
        <taxon>Peronosporomycetes</taxon>
        <taxon>Peronosporales</taxon>
        <taxon>Peronosporaceae</taxon>
        <taxon>Phytophthora</taxon>
    </lineage>
</organism>
<feature type="compositionally biased region" description="Low complexity" evidence="1">
    <location>
        <begin position="95"/>
        <end position="105"/>
    </location>
</feature>
<sequence>MLHGDNSIDELDIPSAFHVDELEPDEPDTFATQAVREPVALSASSTSFRDFAAANASPSLTSQLAGEGIGRTHVDLPVQRRSLYDMVDSLSERGSSPVVAAASPAGRLTEQN</sequence>
<dbReference type="EMBL" id="JH159162">
    <property type="protein sequence ID" value="EGZ07297.1"/>
    <property type="molecule type" value="Genomic_DNA"/>
</dbReference>
<proteinExistence type="predicted"/>
<accession>G5A9L7</accession>
<dbReference type="RefSeq" id="XP_009536863.1">
    <property type="nucleotide sequence ID" value="XM_009538568.1"/>
</dbReference>